<evidence type="ECO:0000256" key="4">
    <source>
        <dbReference type="PIRNR" id="PIRNR037567"/>
    </source>
</evidence>
<evidence type="ECO:0000313" key="5">
    <source>
        <dbReference type="EMBL" id="ATW27890.1"/>
    </source>
</evidence>
<dbReference type="Gene3D" id="3.20.20.480">
    <property type="entry name" value="Trimethylamine methyltransferase-like"/>
    <property type="match status" value="1"/>
</dbReference>
<dbReference type="InterPro" id="IPR038601">
    <property type="entry name" value="MttB-like_sf"/>
</dbReference>
<protein>
    <recommendedName>
        <fullName evidence="4">Methyltransferase</fullName>
        <ecNumber evidence="4">2.1.1.-</ecNumber>
    </recommendedName>
</protein>
<dbReference type="EMBL" id="CP017634">
    <property type="protein sequence ID" value="ATW27890.1"/>
    <property type="molecule type" value="Genomic_DNA"/>
</dbReference>
<evidence type="ECO:0000313" key="6">
    <source>
        <dbReference type="Proteomes" id="UP000323521"/>
    </source>
</evidence>
<evidence type="ECO:0000256" key="2">
    <source>
        <dbReference type="ARBA" id="ARBA00022603"/>
    </source>
</evidence>
<sequence length="472" mass="52261">MQRYQILTHNEIEQIHETSLRILEEVGIVFSYAPAREILARGGAKVDGQRVYFPKDMVEKELKKAPSSFILHARNPEKNVLINTQKTAYVGPYGSPYIMDMDNGRRIATLDNFITICKLEHQMDSIDIMSHIPCEPNDVDVKGRSAEMFYQTLKHSDKPLMASVLNYETAKDNIEMAAIAFGGVDFIKEKPVVTGIPCSLTPLSYDDKMAGAIIAYAEYRQPQLVNSLCIAGATAPATIAGTVAVQNAEVLAGIVLAQLVNEGTPVIYSASASNAEMRNGSLAIGTPEDAVFSLINGQLAKFYSLPCRISGALSDSKCADAQAAYESMLTLSMAQMAGGNFILHSAGIIDTYNTISLEKMMFDDEIIGMIRRIDQGAVVNEDTLAFDVIKEVGPQGQFLTHEHTFIHFRNEFYHPVLSDRSNATQWERDGALTAEKRANARWKKLLEEYVEPSLDKDIDAALKKYMKKIKVR</sequence>
<keyword evidence="2 5" id="KW-0489">Methyltransferase</keyword>
<dbReference type="EC" id="2.1.1.-" evidence="4"/>
<dbReference type="PIRSF" id="PIRSF037567">
    <property type="entry name" value="MTTB_MeTrfase"/>
    <property type="match status" value="1"/>
</dbReference>
<dbReference type="Proteomes" id="UP000323521">
    <property type="component" value="Chromosome"/>
</dbReference>
<comment type="similarity">
    <text evidence="1 4">Belongs to the trimethylamine methyltransferase family.</text>
</comment>
<dbReference type="GO" id="GO:0015948">
    <property type="term" value="P:methanogenesis"/>
    <property type="evidence" value="ECO:0007669"/>
    <property type="project" value="UniProtKB-UniRule"/>
</dbReference>
<dbReference type="Pfam" id="PF06253">
    <property type="entry name" value="MTTB"/>
    <property type="match status" value="1"/>
</dbReference>
<name>A0A3G1KZQ0_FORW1</name>
<dbReference type="GO" id="GO:0008168">
    <property type="term" value="F:methyltransferase activity"/>
    <property type="evidence" value="ECO:0007669"/>
    <property type="project" value="UniProtKB-KW"/>
</dbReference>
<keyword evidence="6" id="KW-1185">Reference proteome</keyword>
<reference evidence="5 6" key="1">
    <citation type="submission" date="2016-10" db="EMBL/GenBank/DDBJ databases">
        <title>Complete Genome Sequence of Peptococcaceae strain DCMF.</title>
        <authorList>
            <person name="Edwards R.J."/>
            <person name="Holland S.I."/>
            <person name="Deshpande N.P."/>
            <person name="Wong Y.K."/>
            <person name="Ertan H."/>
            <person name="Manefield M."/>
            <person name="Russell T.L."/>
            <person name="Lee M.J."/>
        </authorList>
    </citation>
    <scope>NUCLEOTIDE SEQUENCE [LARGE SCALE GENOMIC DNA]</scope>
    <source>
        <strain evidence="5 6">DCMF</strain>
    </source>
</reference>
<keyword evidence="3 4" id="KW-0808">Transferase</keyword>
<dbReference type="AlphaFoldDB" id="A0A3G1KZQ0"/>
<evidence type="ECO:0000256" key="3">
    <source>
        <dbReference type="ARBA" id="ARBA00022679"/>
    </source>
</evidence>
<proteinExistence type="inferred from homology"/>
<dbReference type="KEGG" id="fwa:DCMF_26835"/>
<organism evidence="5 6">
    <name type="scientific">Formimonas warabiya</name>
    <dbReference type="NCBI Taxonomy" id="1761012"/>
    <lineage>
        <taxon>Bacteria</taxon>
        <taxon>Bacillati</taxon>
        <taxon>Bacillota</taxon>
        <taxon>Clostridia</taxon>
        <taxon>Eubacteriales</taxon>
        <taxon>Peptococcaceae</taxon>
        <taxon>Candidatus Formimonas</taxon>
    </lineage>
</organism>
<accession>A0A3G1KZQ0</accession>
<dbReference type="GO" id="GO:0032259">
    <property type="term" value="P:methylation"/>
    <property type="evidence" value="ECO:0007669"/>
    <property type="project" value="UniProtKB-KW"/>
</dbReference>
<evidence type="ECO:0000256" key="1">
    <source>
        <dbReference type="ARBA" id="ARBA00007137"/>
    </source>
</evidence>
<dbReference type="OrthoDB" id="5418352at2"/>
<gene>
    <name evidence="5" type="ORF">DCMF_26835</name>
</gene>
<dbReference type="InterPro" id="IPR010426">
    <property type="entry name" value="MTTB_MeTrfase"/>
</dbReference>
<dbReference type="RefSeq" id="WP_148137277.1">
    <property type="nucleotide sequence ID" value="NZ_CP017634.1"/>
</dbReference>